<comment type="caution">
    <text evidence="1">The sequence shown here is derived from an EMBL/GenBank/DDBJ whole genome shotgun (WGS) entry which is preliminary data.</text>
</comment>
<gene>
    <name evidence="1" type="ORF">RFI_35819</name>
</gene>
<reference evidence="1 2" key="1">
    <citation type="journal article" date="2013" name="Curr. Biol.">
        <title>The Genome of the Foraminiferan Reticulomyxa filosa.</title>
        <authorList>
            <person name="Glockner G."/>
            <person name="Hulsmann N."/>
            <person name="Schleicher M."/>
            <person name="Noegel A.A."/>
            <person name="Eichinger L."/>
            <person name="Gallinger C."/>
            <person name="Pawlowski J."/>
            <person name="Sierra R."/>
            <person name="Euteneuer U."/>
            <person name="Pillet L."/>
            <person name="Moustafa A."/>
            <person name="Platzer M."/>
            <person name="Groth M."/>
            <person name="Szafranski K."/>
            <person name="Schliwa M."/>
        </authorList>
    </citation>
    <scope>NUCLEOTIDE SEQUENCE [LARGE SCALE GENOMIC DNA]</scope>
</reference>
<dbReference type="Proteomes" id="UP000023152">
    <property type="component" value="Unassembled WGS sequence"/>
</dbReference>
<proteinExistence type="predicted"/>
<protein>
    <recommendedName>
        <fullName evidence="3">TRAF-type domain-containing protein</fullName>
    </recommendedName>
</protein>
<organism evidence="1 2">
    <name type="scientific">Reticulomyxa filosa</name>
    <dbReference type="NCBI Taxonomy" id="46433"/>
    <lineage>
        <taxon>Eukaryota</taxon>
        <taxon>Sar</taxon>
        <taxon>Rhizaria</taxon>
        <taxon>Retaria</taxon>
        <taxon>Foraminifera</taxon>
        <taxon>Monothalamids</taxon>
        <taxon>Reticulomyxidae</taxon>
        <taxon>Reticulomyxa</taxon>
    </lineage>
</organism>
<evidence type="ECO:0008006" key="3">
    <source>
        <dbReference type="Google" id="ProtNLM"/>
    </source>
</evidence>
<dbReference type="EMBL" id="ASPP01037827">
    <property type="protein sequence ID" value="ETO01621.1"/>
    <property type="molecule type" value="Genomic_DNA"/>
</dbReference>
<evidence type="ECO:0000313" key="2">
    <source>
        <dbReference type="Proteomes" id="UP000023152"/>
    </source>
</evidence>
<sequence length="105" mass="12211">MDESLIVGENCLKQSFSQNPNSCPIESHNNCLYLQNRLAKRYIEKLDVICPRQFERKQDMQMTAQQGHEEEETHGFMSCGFKGKIKQVDDHLEKFLLFTSSQVLV</sequence>
<evidence type="ECO:0000313" key="1">
    <source>
        <dbReference type="EMBL" id="ETO01621.1"/>
    </source>
</evidence>
<dbReference type="AlphaFoldDB" id="X6LJS0"/>
<name>X6LJS0_RETFI</name>
<keyword evidence="2" id="KW-1185">Reference proteome</keyword>
<accession>X6LJS0</accession>